<protein>
    <submittedName>
        <fullName evidence="1">Uncharacterized protein</fullName>
    </submittedName>
</protein>
<organism evidence="1 2">
    <name type="scientific">Populus trichocarpa</name>
    <name type="common">Western balsam poplar</name>
    <name type="synonym">Populus balsamifera subsp. trichocarpa</name>
    <dbReference type="NCBI Taxonomy" id="3694"/>
    <lineage>
        <taxon>Eukaryota</taxon>
        <taxon>Viridiplantae</taxon>
        <taxon>Streptophyta</taxon>
        <taxon>Embryophyta</taxon>
        <taxon>Tracheophyta</taxon>
        <taxon>Spermatophyta</taxon>
        <taxon>Magnoliopsida</taxon>
        <taxon>eudicotyledons</taxon>
        <taxon>Gunneridae</taxon>
        <taxon>Pentapetalae</taxon>
        <taxon>rosids</taxon>
        <taxon>fabids</taxon>
        <taxon>Malpighiales</taxon>
        <taxon>Salicaceae</taxon>
        <taxon>Saliceae</taxon>
        <taxon>Populus</taxon>
    </lineage>
</organism>
<comment type="caution">
    <text evidence="1">The sequence shown here is derived from an EMBL/GenBank/DDBJ whole genome shotgun (WGS) entry which is preliminary data.</text>
</comment>
<dbReference type="Proteomes" id="UP000006729">
    <property type="component" value="Chromosome 1"/>
</dbReference>
<sequence>MDGLCSSCLLEARLVGCYTINSSIGDFTEIHVFELWCCRYVFDWWEVIPTVPLAMGYKLASHCNSLIYHRRFRLIYQLLLLPRRLQSKEHQLMTGTKLKPPSRNGSVGYDNLLPEFGSSNSATGV</sequence>
<keyword evidence="2" id="KW-1185">Reference proteome</keyword>
<proteinExistence type="predicted"/>
<gene>
    <name evidence="1" type="ORF">POPTR_001G426980v4</name>
</gene>
<evidence type="ECO:0000313" key="1">
    <source>
        <dbReference type="EMBL" id="KAI9403470.1"/>
    </source>
</evidence>
<reference evidence="1 2" key="1">
    <citation type="journal article" date="2006" name="Science">
        <title>The genome of black cottonwood, Populus trichocarpa (Torr. &amp; Gray).</title>
        <authorList>
            <person name="Tuskan G.A."/>
            <person name="Difazio S."/>
            <person name="Jansson S."/>
            <person name="Bohlmann J."/>
            <person name="Grigoriev I."/>
            <person name="Hellsten U."/>
            <person name="Putnam N."/>
            <person name="Ralph S."/>
            <person name="Rombauts S."/>
            <person name="Salamov A."/>
            <person name="Schein J."/>
            <person name="Sterck L."/>
            <person name="Aerts A."/>
            <person name="Bhalerao R.R."/>
            <person name="Bhalerao R.P."/>
            <person name="Blaudez D."/>
            <person name="Boerjan W."/>
            <person name="Brun A."/>
            <person name="Brunner A."/>
            <person name="Busov V."/>
            <person name="Campbell M."/>
            <person name="Carlson J."/>
            <person name="Chalot M."/>
            <person name="Chapman J."/>
            <person name="Chen G.L."/>
            <person name="Cooper D."/>
            <person name="Coutinho P.M."/>
            <person name="Couturier J."/>
            <person name="Covert S."/>
            <person name="Cronk Q."/>
            <person name="Cunningham R."/>
            <person name="Davis J."/>
            <person name="Degroeve S."/>
            <person name="Dejardin A."/>
            <person name="Depamphilis C."/>
            <person name="Detter J."/>
            <person name="Dirks B."/>
            <person name="Dubchak I."/>
            <person name="Duplessis S."/>
            <person name="Ehlting J."/>
            <person name="Ellis B."/>
            <person name="Gendler K."/>
            <person name="Goodstein D."/>
            <person name="Gribskov M."/>
            <person name="Grimwood J."/>
            <person name="Groover A."/>
            <person name="Gunter L."/>
            <person name="Hamberger B."/>
            <person name="Heinze B."/>
            <person name="Helariutta Y."/>
            <person name="Henrissat B."/>
            <person name="Holligan D."/>
            <person name="Holt R."/>
            <person name="Huang W."/>
            <person name="Islam-Faridi N."/>
            <person name="Jones S."/>
            <person name="Jones-Rhoades M."/>
            <person name="Jorgensen R."/>
            <person name="Joshi C."/>
            <person name="Kangasjarvi J."/>
            <person name="Karlsson J."/>
            <person name="Kelleher C."/>
            <person name="Kirkpatrick R."/>
            <person name="Kirst M."/>
            <person name="Kohler A."/>
            <person name="Kalluri U."/>
            <person name="Larimer F."/>
            <person name="Leebens-Mack J."/>
            <person name="Leple J.C."/>
            <person name="Locascio P."/>
            <person name="Lou Y."/>
            <person name="Lucas S."/>
            <person name="Martin F."/>
            <person name="Montanini B."/>
            <person name="Napoli C."/>
            <person name="Nelson D.R."/>
            <person name="Nelson C."/>
            <person name="Nieminen K."/>
            <person name="Nilsson O."/>
            <person name="Pereda V."/>
            <person name="Peter G."/>
            <person name="Philippe R."/>
            <person name="Pilate G."/>
            <person name="Poliakov A."/>
            <person name="Razumovskaya J."/>
            <person name="Richardson P."/>
            <person name="Rinaldi C."/>
            <person name="Ritland K."/>
            <person name="Rouze P."/>
            <person name="Ryaboy D."/>
            <person name="Schmutz J."/>
            <person name="Schrader J."/>
            <person name="Segerman B."/>
            <person name="Shin H."/>
            <person name="Siddiqui A."/>
            <person name="Sterky F."/>
            <person name="Terry A."/>
            <person name="Tsai C.J."/>
            <person name="Uberbacher E."/>
            <person name="Unneberg P."/>
            <person name="Vahala J."/>
            <person name="Wall K."/>
            <person name="Wessler S."/>
            <person name="Yang G."/>
            <person name="Yin T."/>
            <person name="Douglas C."/>
            <person name="Marra M."/>
            <person name="Sandberg G."/>
            <person name="Van de Peer Y."/>
            <person name="Rokhsar D."/>
        </authorList>
    </citation>
    <scope>NUCLEOTIDE SEQUENCE [LARGE SCALE GENOMIC DNA]</scope>
    <source>
        <strain evidence="2">cv. Nisqually</strain>
    </source>
</reference>
<accession>A0ACC0TQ33</accession>
<evidence type="ECO:0000313" key="2">
    <source>
        <dbReference type="Proteomes" id="UP000006729"/>
    </source>
</evidence>
<dbReference type="EMBL" id="CM009290">
    <property type="protein sequence ID" value="KAI9403470.1"/>
    <property type="molecule type" value="Genomic_DNA"/>
</dbReference>
<name>A0ACC0TQ33_POPTR</name>